<reference evidence="9" key="1">
    <citation type="submission" date="2021-02" db="EMBL/GenBank/DDBJ databases">
        <title>Phycicoccus sp. MQZ13P-5T, whole genome shotgun sequence.</title>
        <authorList>
            <person name="Tuo L."/>
        </authorList>
    </citation>
    <scope>NUCLEOTIDE SEQUENCE</scope>
    <source>
        <strain evidence="9">MQZ13P-5</strain>
    </source>
</reference>
<name>A0ABS2CQ41_9MICO</name>
<feature type="transmembrane region" description="Helical" evidence="7">
    <location>
        <begin position="101"/>
        <end position="120"/>
    </location>
</feature>
<feature type="compositionally biased region" description="Low complexity" evidence="6">
    <location>
        <begin position="171"/>
        <end position="196"/>
    </location>
</feature>
<dbReference type="Pfam" id="PF04024">
    <property type="entry name" value="PspC"/>
    <property type="match status" value="1"/>
</dbReference>
<evidence type="ECO:0000256" key="5">
    <source>
        <dbReference type="ARBA" id="ARBA00023136"/>
    </source>
</evidence>
<feature type="transmembrane region" description="Helical" evidence="7">
    <location>
        <begin position="283"/>
        <end position="302"/>
    </location>
</feature>
<keyword evidence="3 7" id="KW-0812">Transmembrane</keyword>
<protein>
    <submittedName>
        <fullName evidence="9">PspC domain-containing protein</fullName>
    </submittedName>
</protein>
<evidence type="ECO:0000256" key="4">
    <source>
        <dbReference type="ARBA" id="ARBA00022989"/>
    </source>
</evidence>
<comment type="subcellular location">
    <subcellularLocation>
        <location evidence="1">Cell membrane</location>
        <topology evidence="1">Single-pass membrane protein</topology>
    </subcellularLocation>
</comment>
<dbReference type="RefSeq" id="WP_204132473.1">
    <property type="nucleotide sequence ID" value="NZ_JAFDVD010000020.1"/>
</dbReference>
<feature type="region of interest" description="Disordered" evidence="6">
    <location>
        <begin position="154"/>
        <end position="246"/>
    </location>
</feature>
<evidence type="ECO:0000256" key="6">
    <source>
        <dbReference type="SAM" id="MobiDB-lite"/>
    </source>
</evidence>
<evidence type="ECO:0000256" key="1">
    <source>
        <dbReference type="ARBA" id="ARBA00004162"/>
    </source>
</evidence>
<evidence type="ECO:0000256" key="7">
    <source>
        <dbReference type="SAM" id="Phobius"/>
    </source>
</evidence>
<feature type="transmembrane region" description="Helical" evidence="7">
    <location>
        <begin position="126"/>
        <end position="145"/>
    </location>
</feature>
<feature type="transmembrane region" description="Helical" evidence="7">
    <location>
        <begin position="55"/>
        <end position="81"/>
    </location>
</feature>
<feature type="compositionally biased region" description="Low complexity" evidence="6">
    <location>
        <begin position="204"/>
        <end position="223"/>
    </location>
</feature>
<feature type="transmembrane region" description="Helical" evidence="7">
    <location>
        <begin position="252"/>
        <end position="271"/>
    </location>
</feature>
<keyword evidence="2" id="KW-1003">Cell membrane</keyword>
<evidence type="ECO:0000313" key="10">
    <source>
        <dbReference type="Proteomes" id="UP001430172"/>
    </source>
</evidence>
<comment type="caution">
    <text evidence="9">The sequence shown here is derived from an EMBL/GenBank/DDBJ whole genome shotgun (WGS) entry which is preliminary data.</text>
</comment>
<dbReference type="InterPro" id="IPR052027">
    <property type="entry name" value="PspC"/>
</dbReference>
<sequence length="460" mass="46709">MTDTSSSQTPPAGGPTVLDDGLERLRGVGVRRDTDRRWFGGVCAGIAARFDVDPLLIRAAAIALTIAGGIGLPIYLVLWLLLPDRGGEILGERAMRHGDAWAIVLAVLTGVVVLGALVSIGSGGDAWGGSFWLLVPVALVVWFLATRSRSSRSSAWTGQTAYPPPPPPGGTPMSTPSTPYAAPAAGPAPSAPPAGYRHPPTPYGQPAYPGAAPTAPRAPYGGTPTPPVPPRPIAPPPPPVPPAPRRRRPSGFVGLVTLGLVIALVGLGVAIADPVGFPGEPGVLGLVLALAGASAVVLGLGATGRASGFSGFLVIALGLTTVFAALVTHIPATNGVGDRIWTPTTTTLPASYHLGVGDARLDLAGLAGLPETSTPPTIDVSVGAGELQVVVPEGLDVRIENQIGVGDLTHEARTAGNGLRTVDNRSGTDYTQDVTVGDDTPVLVVSTEIGIGDVTIIEER</sequence>
<dbReference type="EMBL" id="JAFDVD010000020">
    <property type="protein sequence ID" value="MBM6402005.1"/>
    <property type="molecule type" value="Genomic_DNA"/>
</dbReference>
<feature type="transmembrane region" description="Helical" evidence="7">
    <location>
        <begin position="309"/>
        <end position="330"/>
    </location>
</feature>
<dbReference type="InterPro" id="IPR007168">
    <property type="entry name" value="Phageshock_PspC_N"/>
</dbReference>
<evidence type="ECO:0000259" key="8">
    <source>
        <dbReference type="Pfam" id="PF04024"/>
    </source>
</evidence>
<evidence type="ECO:0000256" key="3">
    <source>
        <dbReference type="ARBA" id="ARBA00022692"/>
    </source>
</evidence>
<evidence type="ECO:0000256" key="2">
    <source>
        <dbReference type="ARBA" id="ARBA00022475"/>
    </source>
</evidence>
<feature type="domain" description="Phage shock protein PspC N-terminal" evidence="8">
    <location>
        <begin position="31"/>
        <end position="84"/>
    </location>
</feature>
<keyword evidence="5 7" id="KW-0472">Membrane</keyword>
<keyword evidence="4 7" id="KW-1133">Transmembrane helix</keyword>
<dbReference type="PANTHER" id="PTHR33885">
    <property type="entry name" value="PHAGE SHOCK PROTEIN C"/>
    <property type="match status" value="1"/>
</dbReference>
<accession>A0ABS2CQ41</accession>
<organism evidence="9 10">
    <name type="scientific">Phycicoccus sonneratiae</name>
    <dbReference type="NCBI Taxonomy" id="2807628"/>
    <lineage>
        <taxon>Bacteria</taxon>
        <taxon>Bacillati</taxon>
        <taxon>Actinomycetota</taxon>
        <taxon>Actinomycetes</taxon>
        <taxon>Micrococcales</taxon>
        <taxon>Intrasporangiaceae</taxon>
        <taxon>Phycicoccus</taxon>
    </lineage>
</organism>
<keyword evidence="10" id="KW-1185">Reference proteome</keyword>
<dbReference type="Proteomes" id="UP001430172">
    <property type="component" value="Unassembled WGS sequence"/>
</dbReference>
<gene>
    <name evidence="9" type="ORF">JQN70_16520</name>
</gene>
<feature type="compositionally biased region" description="Pro residues" evidence="6">
    <location>
        <begin position="224"/>
        <end position="243"/>
    </location>
</feature>
<evidence type="ECO:0000313" key="9">
    <source>
        <dbReference type="EMBL" id="MBM6402005.1"/>
    </source>
</evidence>
<proteinExistence type="predicted"/>
<dbReference type="PANTHER" id="PTHR33885:SF3">
    <property type="entry name" value="PHAGE SHOCK PROTEIN C"/>
    <property type="match status" value="1"/>
</dbReference>